<proteinExistence type="predicted"/>
<dbReference type="Proteomes" id="UP000238916">
    <property type="component" value="Unassembled WGS sequence"/>
</dbReference>
<evidence type="ECO:0000313" key="1">
    <source>
        <dbReference type="EMBL" id="SPF32470.1"/>
    </source>
</evidence>
<reference evidence="2" key="1">
    <citation type="submission" date="2018-02" db="EMBL/GenBank/DDBJ databases">
        <authorList>
            <person name="Hausmann B."/>
        </authorList>
    </citation>
    <scope>NUCLEOTIDE SEQUENCE [LARGE SCALE GENOMIC DNA]</scope>
    <source>
        <strain evidence="2">Peat soil MAG SbF1</strain>
    </source>
</reference>
<sequence>MMIIFFAETHPIYSPPLLVISVLELVQPILTVLSRCLF</sequence>
<name>A0A2U3JYW4_9FIRM</name>
<evidence type="ECO:0000313" key="2">
    <source>
        <dbReference type="Proteomes" id="UP000238916"/>
    </source>
</evidence>
<organism evidence="1 2">
    <name type="scientific">Candidatus Desulfosporosinus infrequens</name>
    <dbReference type="NCBI Taxonomy" id="2043169"/>
    <lineage>
        <taxon>Bacteria</taxon>
        <taxon>Bacillati</taxon>
        <taxon>Bacillota</taxon>
        <taxon>Clostridia</taxon>
        <taxon>Eubacteriales</taxon>
        <taxon>Desulfitobacteriaceae</taxon>
        <taxon>Desulfosporosinus</taxon>
    </lineage>
</organism>
<dbReference type="AlphaFoldDB" id="A0A2U3JYW4"/>
<gene>
    <name evidence="1" type="ORF">SBF1_1110036</name>
</gene>
<accession>A0A2U3JYW4</accession>
<dbReference type="EMBL" id="OMOF01000015">
    <property type="protein sequence ID" value="SPF32470.1"/>
    <property type="molecule type" value="Genomic_DNA"/>
</dbReference>
<protein>
    <submittedName>
        <fullName evidence="1">Uncharacterized protein</fullName>
    </submittedName>
</protein>